<comment type="subcellular location">
    <subcellularLocation>
        <location evidence="1">Nucleus</location>
    </subcellularLocation>
</comment>
<feature type="binding site" evidence="10">
    <location>
        <position position="281"/>
    </location>
    <ligand>
        <name>Zn(2+)</name>
        <dbReference type="ChEBI" id="CHEBI:29105"/>
        <label>1</label>
    </ligand>
</feature>
<keyword evidence="15" id="KW-1185">Reference proteome</keyword>
<dbReference type="PANTHER" id="PTHR10333:SF103">
    <property type="entry name" value="INHIBITOR OF GROWTH PROTEIN 3"/>
    <property type="match status" value="1"/>
</dbReference>
<dbReference type="AlphaFoldDB" id="A0AAV0VG32"/>
<dbReference type="InterPro" id="IPR028651">
    <property type="entry name" value="ING_fam"/>
</dbReference>
<evidence type="ECO:0000256" key="10">
    <source>
        <dbReference type="PIRSR" id="PIRSR628651-51"/>
    </source>
</evidence>
<dbReference type="InterPro" id="IPR019787">
    <property type="entry name" value="Znf_PHD-finger"/>
</dbReference>
<evidence type="ECO:0000256" key="8">
    <source>
        <dbReference type="ARBA" id="ARBA00023242"/>
    </source>
</evidence>
<dbReference type="GO" id="GO:0005634">
    <property type="term" value="C:nucleus"/>
    <property type="evidence" value="ECO:0007669"/>
    <property type="project" value="UniProtKB-SubCell"/>
</dbReference>
<sequence>MRPLCGCKSGRQQTASRPRIPSYLNGERAQAQRRERFSSPSSPSCSPCVYSINMDEHDELYMMEEELEDGGHYYDNVDELGPQQRFKRVLYPPRLIVDFKSLGVEALKRYGKFYHLKLNENLEKEDLAAQVARHFDMSLEVEEDDSIVAFMQRLRNGERTAVKRSTAREKERKTQAVVEKAKRKSTSRKRQRDHSVSVPSGRNASNNSSHNTTNSNAATSSSHGIGNNHSRGASNGHNSRGHGNEGRKASSSNLKPLNASGGKTKKTKKDADTGEDNELYCICNLPSYGNMIACDGKTCPNPSQWYHLECVGLADGRHPDTWLCPECDPKGFTGGSSNSHKKKKNKRSKSPGNK</sequence>
<dbReference type="Gene3D" id="3.30.40.10">
    <property type="entry name" value="Zinc/RING finger domain, C3HC4 (zinc finger)"/>
    <property type="match status" value="1"/>
</dbReference>
<feature type="binding site" evidence="10">
    <location>
        <position position="307"/>
    </location>
    <ligand>
        <name>Zn(2+)</name>
        <dbReference type="ChEBI" id="CHEBI:29105"/>
        <label>1</label>
    </ligand>
</feature>
<feature type="compositionally biased region" description="Basic and acidic residues" evidence="12">
    <location>
        <begin position="159"/>
        <end position="174"/>
    </location>
</feature>
<name>A0AAV0VG32_9STRA</name>
<feature type="binding site" evidence="10">
    <location>
        <position position="283"/>
    </location>
    <ligand>
        <name>Zn(2+)</name>
        <dbReference type="ChEBI" id="CHEBI:29105"/>
        <label>1</label>
    </ligand>
</feature>
<feature type="site" description="Histone H3K4me3 binding" evidence="9">
    <location>
        <position position="291"/>
    </location>
</feature>
<dbReference type="InterPro" id="IPR025718">
    <property type="entry name" value="SAP30_Sin3-bd"/>
</dbReference>
<proteinExistence type="inferred from homology"/>
<feature type="binding site" evidence="10">
    <location>
        <position position="324"/>
    </location>
    <ligand>
        <name>Zn(2+)</name>
        <dbReference type="ChEBI" id="CHEBI:29105"/>
        <label>2</label>
    </ligand>
</feature>
<dbReference type="InterPro" id="IPR038291">
    <property type="entry name" value="SAP30_C_sf"/>
</dbReference>
<dbReference type="SUPFAM" id="SSF57903">
    <property type="entry name" value="FYVE/PHD zinc finger"/>
    <property type="match status" value="1"/>
</dbReference>
<feature type="compositionally biased region" description="Basic residues" evidence="12">
    <location>
        <begin position="339"/>
        <end position="354"/>
    </location>
</feature>
<dbReference type="Gene3D" id="6.10.160.20">
    <property type="match status" value="1"/>
</dbReference>
<evidence type="ECO:0000256" key="3">
    <source>
        <dbReference type="ARBA" id="ARBA00022723"/>
    </source>
</evidence>
<feature type="region of interest" description="Disordered" evidence="12">
    <location>
        <begin position="159"/>
        <end position="271"/>
    </location>
</feature>
<evidence type="ECO:0000259" key="13">
    <source>
        <dbReference type="PROSITE" id="PS50016"/>
    </source>
</evidence>
<dbReference type="PANTHER" id="PTHR10333">
    <property type="entry name" value="INHIBITOR OF GROWTH PROTEIN"/>
    <property type="match status" value="1"/>
</dbReference>
<dbReference type="EMBL" id="CANTFM010002690">
    <property type="protein sequence ID" value="CAI5747393.1"/>
    <property type="molecule type" value="Genomic_DNA"/>
</dbReference>
<dbReference type="PROSITE" id="PS50016">
    <property type="entry name" value="ZF_PHD_2"/>
    <property type="match status" value="1"/>
</dbReference>
<dbReference type="Proteomes" id="UP001162029">
    <property type="component" value="Unassembled WGS sequence"/>
</dbReference>
<evidence type="ECO:0000313" key="14">
    <source>
        <dbReference type="EMBL" id="CAI5747393.1"/>
    </source>
</evidence>
<keyword evidence="7" id="KW-0804">Transcription</keyword>
<evidence type="ECO:0000256" key="7">
    <source>
        <dbReference type="ARBA" id="ARBA00023163"/>
    </source>
</evidence>
<feature type="binding site" evidence="10">
    <location>
        <position position="299"/>
    </location>
    <ligand>
        <name>Zn(2+)</name>
        <dbReference type="ChEBI" id="CHEBI:29105"/>
        <label>2</label>
    </ligand>
</feature>
<feature type="compositionally biased region" description="Low complexity" evidence="12">
    <location>
        <begin position="203"/>
        <end position="223"/>
    </location>
</feature>
<keyword evidence="6" id="KW-0805">Transcription regulation</keyword>
<dbReference type="FunFam" id="3.30.40.10:FF:000750">
    <property type="entry name" value="Chromatin modification-related protein YNG2"/>
    <property type="match status" value="1"/>
</dbReference>
<evidence type="ECO:0000256" key="5">
    <source>
        <dbReference type="ARBA" id="ARBA00022833"/>
    </source>
</evidence>
<dbReference type="CDD" id="cd15505">
    <property type="entry name" value="PHD_ING"/>
    <property type="match status" value="1"/>
</dbReference>
<dbReference type="InterPro" id="IPR013083">
    <property type="entry name" value="Znf_RING/FYVE/PHD"/>
</dbReference>
<evidence type="ECO:0000313" key="15">
    <source>
        <dbReference type="Proteomes" id="UP001162029"/>
    </source>
</evidence>
<feature type="compositionally biased region" description="Basic residues" evidence="12">
    <location>
        <begin position="181"/>
        <end position="192"/>
    </location>
</feature>
<comment type="caution">
    <text evidence="14">The sequence shown here is derived from an EMBL/GenBank/DDBJ whole genome shotgun (WGS) entry which is preliminary data.</text>
</comment>
<feature type="compositionally biased region" description="Polar residues" evidence="12">
    <location>
        <begin position="224"/>
        <end position="238"/>
    </location>
</feature>
<feature type="binding site" evidence="10">
    <location>
        <position position="310"/>
    </location>
    <ligand>
        <name>Zn(2+)</name>
        <dbReference type="ChEBI" id="CHEBI:29105"/>
        <label>1</label>
    </ligand>
</feature>
<organism evidence="14 15">
    <name type="scientific">Peronospora destructor</name>
    <dbReference type="NCBI Taxonomy" id="86335"/>
    <lineage>
        <taxon>Eukaryota</taxon>
        <taxon>Sar</taxon>
        <taxon>Stramenopiles</taxon>
        <taxon>Oomycota</taxon>
        <taxon>Peronosporomycetes</taxon>
        <taxon>Peronosporales</taxon>
        <taxon>Peronosporaceae</taxon>
        <taxon>Peronospora</taxon>
    </lineage>
</organism>
<keyword evidence="4 11" id="KW-0863">Zinc-finger</keyword>
<feature type="binding site" evidence="10">
    <location>
        <position position="327"/>
    </location>
    <ligand>
        <name>Zn(2+)</name>
        <dbReference type="ChEBI" id="CHEBI:29105"/>
        <label>2</label>
    </ligand>
</feature>
<feature type="site" description="Histone H3K4me3 binding" evidence="9">
    <location>
        <position position="280"/>
    </location>
</feature>
<keyword evidence="3 10" id="KW-0479">Metal-binding</keyword>
<evidence type="ECO:0000256" key="2">
    <source>
        <dbReference type="ARBA" id="ARBA00010210"/>
    </source>
</evidence>
<evidence type="ECO:0000256" key="4">
    <source>
        <dbReference type="ARBA" id="ARBA00022771"/>
    </source>
</evidence>
<keyword evidence="5 10" id="KW-0862">Zinc</keyword>
<feature type="region of interest" description="Disordered" evidence="12">
    <location>
        <begin position="1"/>
        <end position="44"/>
    </location>
</feature>
<reference evidence="14" key="1">
    <citation type="submission" date="2022-12" db="EMBL/GenBank/DDBJ databases">
        <authorList>
            <person name="Webb A."/>
        </authorList>
    </citation>
    <scope>NUCLEOTIDE SEQUENCE</scope>
    <source>
        <strain evidence="14">Pd1</strain>
    </source>
</reference>
<evidence type="ECO:0000256" key="1">
    <source>
        <dbReference type="ARBA" id="ARBA00004123"/>
    </source>
</evidence>
<protein>
    <recommendedName>
        <fullName evidence="13">PHD-type domain-containing protein</fullName>
    </recommendedName>
</protein>
<dbReference type="InterPro" id="IPR001965">
    <property type="entry name" value="Znf_PHD"/>
</dbReference>
<evidence type="ECO:0000256" key="6">
    <source>
        <dbReference type="ARBA" id="ARBA00023015"/>
    </source>
</evidence>
<evidence type="ECO:0000256" key="12">
    <source>
        <dbReference type="SAM" id="MobiDB-lite"/>
    </source>
</evidence>
<evidence type="ECO:0000256" key="9">
    <source>
        <dbReference type="PIRSR" id="PIRSR628651-50"/>
    </source>
</evidence>
<evidence type="ECO:0000256" key="11">
    <source>
        <dbReference type="PROSITE-ProRule" id="PRU00146"/>
    </source>
</evidence>
<feature type="site" description="Histone H3K4me3 binding" evidence="9">
    <location>
        <position position="295"/>
    </location>
</feature>
<accession>A0AAV0VG32</accession>
<feature type="domain" description="PHD-type" evidence="13">
    <location>
        <begin position="278"/>
        <end position="330"/>
    </location>
</feature>
<feature type="binding site" evidence="10">
    <location>
        <position position="294"/>
    </location>
    <ligand>
        <name>Zn(2+)</name>
        <dbReference type="ChEBI" id="CHEBI:29105"/>
        <label>2</label>
    </ligand>
</feature>
<dbReference type="SMART" id="SM00249">
    <property type="entry name" value="PHD"/>
    <property type="match status" value="1"/>
</dbReference>
<keyword evidence="8" id="KW-0539">Nucleus</keyword>
<feature type="region of interest" description="Disordered" evidence="12">
    <location>
        <begin position="331"/>
        <end position="354"/>
    </location>
</feature>
<dbReference type="InterPro" id="IPR011011">
    <property type="entry name" value="Znf_FYVE_PHD"/>
</dbReference>
<feature type="site" description="Histone H3K4me3 binding" evidence="9">
    <location>
        <position position="305"/>
    </location>
</feature>
<gene>
    <name evidence="14" type="ORF">PDE001_LOCUS12299</name>
</gene>
<dbReference type="GO" id="GO:0008270">
    <property type="term" value="F:zinc ion binding"/>
    <property type="evidence" value="ECO:0007669"/>
    <property type="project" value="UniProtKB-KW"/>
</dbReference>
<comment type="similarity">
    <text evidence="2">Belongs to the ING family.</text>
</comment>
<dbReference type="Pfam" id="PF13867">
    <property type="entry name" value="SAP30_Sin3_bdg"/>
    <property type="match status" value="1"/>
</dbReference>